<dbReference type="InterPro" id="IPR033379">
    <property type="entry name" value="Acid_Pase_AS"/>
</dbReference>
<keyword evidence="4" id="KW-1185">Reference proteome</keyword>
<dbReference type="AlphaFoldDB" id="A0A4R0RB04"/>
<dbReference type="PROSITE" id="PS00616">
    <property type="entry name" value="HIS_ACID_PHOSPHAT_1"/>
    <property type="match status" value="1"/>
</dbReference>
<dbReference type="PANTHER" id="PTHR20963">
    <property type="entry name" value="MULTIPLE INOSITOL POLYPHOSPHATE PHOSPHATASE-RELATED"/>
    <property type="match status" value="1"/>
</dbReference>
<dbReference type="Pfam" id="PF00328">
    <property type="entry name" value="His_Phos_2"/>
    <property type="match status" value="1"/>
</dbReference>
<dbReference type="SUPFAM" id="SSF53254">
    <property type="entry name" value="Phosphoglycerate mutase-like"/>
    <property type="match status" value="1"/>
</dbReference>
<evidence type="ECO:0000256" key="1">
    <source>
        <dbReference type="ARBA" id="ARBA00022801"/>
    </source>
</evidence>
<organism evidence="3 4">
    <name type="scientific">Steccherinum ochraceum</name>
    <dbReference type="NCBI Taxonomy" id="92696"/>
    <lineage>
        <taxon>Eukaryota</taxon>
        <taxon>Fungi</taxon>
        <taxon>Dikarya</taxon>
        <taxon>Basidiomycota</taxon>
        <taxon>Agaricomycotina</taxon>
        <taxon>Agaricomycetes</taxon>
        <taxon>Polyporales</taxon>
        <taxon>Steccherinaceae</taxon>
        <taxon>Steccherinum</taxon>
    </lineage>
</organism>
<dbReference type="Proteomes" id="UP000292702">
    <property type="component" value="Unassembled WGS sequence"/>
</dbReference>
<keyword evidence="2" id="KW-0732">Signal</keyword>
<proteinExistence type="predicted"/>
<feature type="signal peptide" evidence="2">
    <location>
        <begin position="1"/>
        <end position="23"/>
    </location>
</feature>
<dbReference type="Gene3D" id="3.40.50.1240">
    <property type="entry name" value="Phosphoglycerate mutase-like"/>
    <property type="match status" value="1"/>
</dbReference>
<dbReference type="PANTHER" id="PTHR20963:SF18">
    <property type="entry name" value="ACID PHOSPHATASE PHO11-RELATED"/>
    <property type="match status" value="1"/>
</dbReference>
<evidence type="ECO:0008006" key="5">
    <source>
        <dbReference type="Google" id="ProtNLM"/>
    </source>
</evidence>
<dbReference type="CDD" id="cd07061">
    <property type="entry name" value="HP_HAP_like"/>
    <property type="match status" value="1"/>
</dbReference>
<gene>
    <name evidence="3" type="ORF">EIP91_003016</name>
</gene>
<protein>
    <recommendedName>
        <fullName evidence="5">Acid phosphatase pho5</fullName>
    </recommendedName>
</protein>
<dbReference type="STRING" id="92696.A0A4R0RB04"/>
<evidence type="ECO:0000313" key="3">
    <source>
        <dbReference type="EMBL" id="TCD65160.1"/>
    </source>
</evidence>
<comment type="caution">
    <text evidence="3">The sequence shown here is derived from an EMBL/GenBank/DDBJ whole genome shotgun (WGS) entry which is preliminary data.</text>
</comment>
<dbReference type="OrthoDB" id="6509975at2759"/>
<name>A0A4R0RB04_9APHY</name>
<dbReference type="InterPro" id="IPR029033">
    <property type="entry name" value="His_PPase_superfam"/>
</dbReference>
<evidence type="ECO:0000256" key="2">
    <source>
        <dbReference type="SAM" id="SignalP"/>
    </source>
</evidence>
<dbReference type="GO" id="GO:0003993">
    <property type="term" value="F:acid phosphatase activity"/>
    <property type="evidence" value="ECO:0007669"/>
    <property type="project" value="TreeGrafter"/>
</dbReference>
<evidence type="ECO:0000313" key="4">
    <source>
        <dbReference type="Proteomes" id="UP000292702"/>
    </source>
</evidence>
<dbReference type="EMBL" id="RWJN01000195">
    <property type="protein sequence ID" value="TCD65160.1"/>
    <property type="molecule type" value="Genomic_DNA"/>
</dbReference>
<dbReference type="InterPro" id="IPR000560">
    <property type="entry name" value="His_Pase_clade-2"/>
</dbReference>
<reference evidence="3 4" key="1">
    <citation type="submission" date="2018-11" db="EMBL/GenBank/DDBJ databases">
        <title>Genome assembly of Steccherinum ochraceum LE-BIN_3174, the white-rot fungus of the Steccherinaceae family (The Residual Polyporoid clade, Polyporales, Basidiomycota).</title>
        <authorList>
            <person name="Fedorova T.V."/>
            <person name="Glazunova O.A."/>
            <person name="Landesman E.O."/>
            <person name="Moiseenko K.V."/>
            <person name="Psurtseva N.V."/>
            <person name="Savinova O.S."/>
            <person name="Shakhova N.V."/>
            <person name="Tyazhelova T.V."/>
            <person name="Vasina D.V."/>
        </authorList>
    </citation>
    <scope>NUCLEOTIDE SEQUENCE [LARGE SCALE GENOMIC DNA]</scope>
    <source>
        <strain evidence="3 4">LE-BIN_3174</strain>
    </source>
</reference>
<sequence length="531" mass="57973">MAVRFSLMCATLVMLYLGVLALAQFVPHFDSQLELAMRNSLLEPLGGFNPTEHSGGSSPFYTAPSQAGIPYETPEGCTVDQAAYVVRHGDRYPEPGSLATWQQLFAKFQNSSYLARGPLAFIPSWVIPMDDVPHQTLFMDSTGAGDAFALGVRLRKRYKMTPGGANFTVWASNQQRVVDTATYFTRGYMSQGNYLNDTNLNRATVITIVDASSDAPWADSLTPSNSCPAYQEPMTAGGNNSNIFRTTFQNTTANRLNFFLDGLTLNATDVGVMMDLCAWSWEIDGDLDFCRAFEADEWRDYEYAADLSYYYGNGAGNPVAASMGWPWVKAITDLFQVGPGKTVANGTLTPPPLIMTFTHDTNIIPIIAALGVWNSSVTLPGQPETIYPLPIKHRVEDPARQFHSSYVVTFLGNLALERMTCVVNGPTLQEQKLVGNFHQANVVGGKFNLTLTGNMSQPMNQTFVRLRMNDAPVPMPNCTSGPGQTCPLDQFVQFINGPRQAVAGNFQERSGDGVPMMIPVAGTPQGPAEVP</sequence>
<accession>A0A4R0RB04</accession>
<keyword evidence="1" id="KW-0378">Hydrolase</keyword>
<feature type="chain" id="PRO_5020525553" description="Acid phosphatase pho5" evidence="2">
    <location>
        <begin position="24"/>
        <end position="531"/>
    </location>
</feature>
<dbReference type="GO" id="GO:0009277">
    <property type="term" value="C:fungal-type cell wall"/>
    <property type="evidence" value="ECO:0007669"/>
    <property type="project" value="TreeGrafter"/>
</dbReference>